<comment type="caution">
    <text evidence="4">The sequence shown here is derived from an EMBL/GenBank/DDBJ whole genome shotgun (WGS) entry which is preliminary data.</text>
</comment>
<evidence type="ECO:0000256" key="3">
    <source>
        <dbReference type="SAM" id="MobiDB-lite"/>
    </source>
</evidence>
<dbReference type="PANTHER" id="PTHR46647:SF1">
    <property type="entry name" value="RAB9 EFFECTOR PROTEIN WITH KELCH MOTIFS"/>
    <property type="match status" value="1"/>
</dbReference>
<gene>
    <name evidence="4" type="ORF">RDI58_008819</name>
</gene>
<dbReference type="EMBL" id="JBANQN010000003">
    <property type="protein sequence ID" value="KAK6795366.1"/>
    <property type="molecule type" value="Genomic_DNA"/>
</dbReference>
<keyword evidence="2" id="KW-0677">Repeat</keyword>
<dbReference type="InterPro" id="IPR052124">
    <property type="entry name" value="Rab9_kelch_effector"/>
</dbReference>
<dbReference type="Pfam" id="PF24681">
    <property type="entry name" value="Kelch_KLHDC2_KLHL20_DRC7"/>
    <property type="match status" value="1"/>
</dbReference>
<evidence type="ECO:0000313" key="4">
    <source>
        <dbReference type="EMBL" id="KAK6795366.1"/>
    </source>
</evidence>
<evidence type="ECO:0000256" key="2">
    <source>
        <dbReference type="ARBA" id="ARBA00022737"/>
    </source>
</evidence>
<dbReference type="SMART" id="SM00612">
    <property type="entry name" value="Kelch"/>
    <property type="match status" value="4"/>
</dbReference>
<dbReference type="PANTHER" id="PTHR46647">
    <property type="entry name" value="RAB9 EFFECTOR PROTEIN WITH KELCH MOTIFS"/>
    <property type="match status" value="1"/>
</dbReference>
<keyword evidence="5" id="KW-1185">Reference proteome</keyword>
<dbReference type="AlphaFoldDB" id="A0AAN8U390"/>
<evidence type="ECO:0000256" key="1">
    <source>
        <dbReference type="ARBA" id="ARBA00022441"/>
    </source>
</evidence>
<evidence type="ECO:0000313" key="5">
    <source>
        <dbReference type="Proteomes" id="UP001371456"/>
    </source>
</evidence>
<organism evidence="4 5">
    <name type="scientific">Solanum bulbocastanum</name>
    <name type="common">Wild potato</name>
    <dbReference type="NCBI Taxonomy" id="147425"/>
    <lineage>
        <taxon>Eukaryota</taxon>
        <taxon>Viridiplantae</taxon>
        <taxon>Streptophyta</taxon>
        <taxon>Embryophyta</taxon>
        <taxon>Tracheophyta</taxon>
        <taxon>Spermatophyta</taxon>
        <taxon>Magnoliopsida</taxon>
        <taxon>eudicotyledons</taxon>
        <taxon>Gunneridae</taxon>
        <taxon>Pentapetalae</taxon>
        <taxon>asterids</taxon>
        <taxon>lamiids</taxon>
        <taxon>Solanales</taxon>
        <taxon>Solanaceae</taxon>
        <taxon>Solanoideae</taxon>
        <taxon>Solaneae</taxon>
        <taxon>Solanum</taxon>
    </lineage>
</organism>
<feature type="compositionally biased region" description="Polar residues" evidence="3">
    <location>
        <begin position="429"/>
        <end position="440"/>
    </location>
</feature>
<dbReference type="SUPFAM" id="SSF117281">
    <property type="entry name" value="Kelch motif"/>
    <property type="match status" value="2"/>
</dbReference>
<reference evidence="4 5" key="1">
    <citation type="submission" date="2024-02" db="EMBL/GenBank/DDBJ databases">
        <title>de novo genome assembly of Solanum bulbocastanum strain 11H21.</title>
        <authorList>
            <person name="Hosaka A.J."/>
        </authorList>
    </citation>
    <scope>NUCLEOTIDE SEQUENCE [LARGE SCALE GENOMIC DNA]</scope>
    <source>
        <tissue evidence="4">Young leaves</tissue>
    </source>
</reference>
<feature type="region of interest" description="Disordered" evidence="3">
    <location>
        <begin position="420"/>
        <end position="470"/>
    </location>
</feature>
<dbReference type="InterPro" id="IPR006652">
    <property type="entry name" value="Kelch_1"/>
</dbReference>
<dbReference type="Pfam" id="PF01344">
    <property type="entry name" value="Kelch_1"/>
    <property type="match status" value="1"/>
</dbReference>
<sequence>MRWERVAVHGGGGPGKKWGHTCSAVLGGRLLYVFGGFGDDNRHTNKVHVFDTVNRIWSEPVTKGALPSPRDSHSCTAVGDNLFVFGGTNGTNSLNDLYILDTSSNTWIAPSLRGDPPNPREGHSAALIGKRLFIFGGCGNIDGAEIFYDDVYVLNTETFMWKRIVPSGIPPSKRESHSCSSWNNKIIIIGGQDTSSFYQSDVHILDTDTLTWCKLNTTGQILPPRAGHTTISLGRNLFVFGGFADNQSLFDDVYVLDVASGTWSEVMLTGEGPSPRFSVAGDCLDPHLGGTLVLIGGCNNTLQPLEDMYYLQTGIVREDERDERRIAKLSLRKQLKLKCQKQQASASPCDNALERFDNNTNVHHQMPVNYTQPSRHNVYSNEYQTPLGTKTFQAKVTKSFPNGYTVETVIDGKRLRGLLFSTKPRPEQTPCNDSIRNTGNGEADREKQNGDHNSDREATRPSETNVSDFQQADVLGGNSIRNELPVGGATAQMKSPFPSYASPAHEVRDVSDVVNLESGMLTDAVDGGTKNQTAWKKILSIKLFEIRINATPISLVQFCGDGGGN</sequence>
<accession>A0AAN8U390</accession>
<name>A0AAN8U390_SOLBU</name>
<dbReference type="InterPro" id="IPR015915">
    <property type="entry name" value="Kelch-typ_b-propeller"/>
</dbReference>
<protein>
    <submittedName>
        <fullName evidence="4">Uncharacterized protein</fullName>
    </submittedName>
</protein>
<feature type="compositionally biased region" description="Basic and acidic residues" evidence="3">
    <location>
        <begin position="442"/>
        <end position="460"/>
    </location>
</feature>
<proteinExistence type="predicted"/>
<keyword evidence="1" id="KW-0880">Kelch repeat</keyword>
<dbReference type="Gene3D" id="2.120.10.80">
    <property type="entry name" value="Kelch-type beta propeller"/>
    <property type="match status" value="2"/>
</dbReference>
<dbReference type="Proteomes" id="UP001371456">
    <property type="component" value="Unassembled WGS sequence"/>
</dbReference>
<feature type="compositionally biased region" description="Polar residues" evidence="3">
    <location>
        <begin position="461"/>
        <end position="470"/>
    </location>
</feature>